<name>A0A1M6RMY5_9BACL</name>
<dbReference type="PANTHER" id="PTHR43134:SF3">
    <property type="entry name" value="FLAGELLAR BIOSYNTHESIS PROTEIN FLHF"/>
    <property type="match status" value="1"/>
</dbReference>
<evidence type="ECO:0000256" key="2">
    <source>
        <dbReference type="ARBA" id="ARBA00008531"/>
    </source>
</evidence>
<keyword evidence="6" id="KW-0547">Nucleotide-binding</keyword>
<dbReference type="InterPro" id="IPR000897">
    <property type="entry name" value="SRP54_GTPase_dom"/>
</dbReference>
<keyword evidence="16" id="KW-0282">Flagellum</keyword>
<dbReference type="GO" id="GO:0003924">
    <property type="term" value="F:GTPase activity"/>
    <property type="evidence" value="ECO:0007669"/>
    <property type="project" value="UniProtKB-UniRule"/>
</dbReference>
<evidence type="ECO:0000256" key="6">
    <source>
        <dbReference type="ARBA" id="ARBA00022741"/>
    </source>
</evidence>
<organism evidence="16 17">
    <name type="scientific">Alicyclobacillus tolerans</name>
    <dbReference type="NCBI Taxonomy" id="90970"/>
    <lineage>
        <taxon>Bacteria</taxon>
        <taxon>Bacillati</taxon>
        <taxon>Bacillota</taxon>
        <taxon>Bacilli</taxon>
        <taxon>Bacillales</taxon>
        <taxon>Alicyclobacillaceae</taxon>
        <taxon>Alicyclobacillus</taxon>
    </lineage>
</organism>
<keyword evidence="16" id="KW-0969">Cilium</keyword>
<reference evidence="17" key="1">
    <citation type="submission" date="2016-11" db="EMBL/GenBank/DDBJ databases">
        <authorList>
            <person name="Varghese N."/>
            <person name="Submissions S."/>
        </authorList>
    </citation>
    <scope>NUCLEOTIDE SEQUENCE [LARGE SCALE GENOMIC DNA]</scope>
    <source>
        <strain evidence="17">USBA-503</strain>
    </source>
</reference>
<dbReference type="GO" id="GO:0015031">
    <property type="term" value="P:protein transport"/>
    <property type="evidence" value="ECO:0007669"/>
    <property type="project" value="UniProtKB-KW"/>
</dbReference>
<comment type="subcellular location">
    <subcellularLocation>
        <location evidence="1">Cell membrane</location>
        <topology evidence="1">Peripheral membrane protein</topology>
        <orientation evidence="1">Cytoplasmic side</orientation>
    </subcellularLocation>
</comment>
<evidence type="ECO:0000256" key="1">
    <source>
        <dbReference type="ARBA" id="ARBA00004413"/>
    </source>
</evidence>
<dbReference type="GO" id="GO:0044781">
    <property type="term" value="P:bacterial-type flagellum organization"/>
    <property type="evidence" value="ECO:0007669"/>
    <property type="project" value="UniProtKB-UniRule"/>
</dbReference>
<feature type="domain" description="AAA+ ATPase" evidence="14">
    <location>
        <begin position="225"/>
        <end position="372"/>
    </location>
</feature>
<dbReference type="Proteomes" id="UP000184016">
    <property type="component" value="Unassembled WGS sequence"/>
</dbReference>
<dbReference type="OrthoDB" id="9778554at2"/>
<dbReference type="AlphaFoldDB" id="A0A1M6RMY5"/>
<sequence length="422" mass="46918">MMVKRYVVRDMPEALLRIRSDLGKDAVILSSKRIHVRKWLIWRSKRIEVMAAVAGDLPVKIPAYHPSALGQAAAKPENVSEKAEEQKRILRGETSNMSSTMSMQSIGDVQVHSANSIKGITSAQEDTRQVLLPILDEMKKLTYRLQQLSSQNTVFVGGMNQEHFQLQQLLVQQGISVDTVREWMQESGVLSMPKVGDYQLLLQSFRNWFIQQFQTFAVPSPIQSTSRIVAFVGPTGVGKTTTIAKLAALHVLSGERKVGLITCDTYRIAAIEQLRTYAQILGIPLEVAESDAVSLNKAVDSLSHCDLLLMDTAGRNYFNQRSTQDVQTLLSIAPIDEIVLVLSLTSKAEDLNRLLEAFSTIPFHKFLFTKLDETSSYGVAAELIWKAKKPLSYITTGQNVPDDISPSTKDFVLKSVFGEGHP</sequence>
<keyword evidence="4" id="KW-0813">Transport</keyword>
<keyword evidence="10" id="KW-0472">Membrane</keyword>
<evidence type="ECO:0000256" key="13">
    <source>
        <dbReference type="NCBIfam" id="TIGR03499"/>
    </source>
</evidence>
<evidence type="ECO:0000256" key="3">
    <source>
        <dbReference type="ARBA" id="ARBA00014919"/>
    </source>
</evidence>
<keyword evidence="9" id="KW-0342">GTP-binding</keyword>
<dbReference type="GO" id="GO:0005886">
    <property type="term" value="C:plasma membrane"/>
    <property type="evidence" value="ECO:0007669"/>
    <property type="project" value="UniProtKB-SubCell"/>
</dbReference>
<evidence type="ECO:0000256" key="12">
    <source>
        <dbReference type="ARBA" id="ARBA00025337"/>
    </source>
</evidence>
<dbReference type="Pfam" id="PF00448">
    <property type="entry name" value="SRP54"/>
    <property type="match status" value="1"/>
</dbReference>
<evidence type="ECO:0000259" key="15">
    <source>
        <dbReference type="SMART" id="SM00962"/>
    </source>
</evidence>
<evidence type="ECO:0000256" key="11">
    <source>
        <dbReference type="ARBA" id="ARBA00023225"/>
    </source>
</evidence>
<dbReference type="Gene3D" id="1.20.120.1380">
    <property type="entry name" value="Flagellar FlhF biosynthesis protein, N domain"/>
    <property type="match status" value="1"/>
</dbReference>
<protein>
    <recommendedName>
        <fullName evidence="3 13">Flagellar biosynthesis protein FlhF</fullName>
    </recommendedName>
</protein>
<evidence type="ECO:0000313" key="16">
    <source>
        <dbReference type="EMBL" id="SHK33804.1"/>
    </source>
</evidence>
<keyword evidence="8" id="KW-0653">Protein transport</keyword>
<dbReference type="RefSeq" id="WP_072874108.1">
    <property type="nucleotide sequence ID" value="NZ_FRAF01000012.1"/>
</dbReference>
<dbReference type="Gene3D" id="3.40.50.300">
    <property type="entry name" value="P-loop containing nucleotide triphosphate hydrolases"/>
    <property type="match status" value="1"/>
</dbReference>
<evidence type="ECO:0000256" key="7">
    <source>
        <dbReference type="ARBA" id="ARBA00022795"/>
    </source>
</evidence>
<feature type="domain" description="SRP54-type proteins GTP-binding" evidence="15">
    <location>
        <begin position="226"/>
        <end position="418"/>
    </location>
</feature>
<dbReference type="STRING" id="1830138.SAMN05443507_11257"/>
<dbReference type="NCBIfam" id="TIGR03499">
    <property type="entry name" value="FlhF"/>
    <property type="match status" value="1"/>
</dbReference>
<dbReference type="SUPFAM" id="SSF52540">
    <property type="entry name" value="P-loop containing nucleoside triphosphate hydrolases"/>
    <property type="match status" value="1"/>
</dbReference>
<dbReference type="InterPro" id="IPR003593">
    <property type="entry name" value="AAA+_ATPase"/>
</dbReference>
<evidence type="ECO:0000259" key="14">
    <source>
        <dbReference type="SMART" id="SM00382"/>
    </source>
</evidence>
<evidence type="ECO:0000313" key="17">
    <source>
        <dbReference type="Proteomes" id="UP000184016"/>
    </source>
</evidence>
<keyword evidence="5" id="KW-1003">Cell membrane</keyword>
<dbReference type="FunFam" id="3.40.50.300:FF:000695">
    <property type="entry name" value="Flagellar biosynthesis regulator FlhF"/>
    <property type="match status" value="1"/>
</dbReference>
<accession>A0A1M6RMY5</accession>
<gene>
    <name evidence="16" type="ORF">SAMN05443507_11257</name>
</gene>
<keyword evidence="11" id="KW-1006">Bacterial flagellum protein export</keyword>
<dbReference type="GO" id="GO:0005047">
    <property type="term" value="F:signal recognition particle binding"/>
    <property type="evidence" value="ECO:0007669"/>
    <property type="project" value="TreeGrafter"/>
</dbReference>
<dbReference type="GO" id="GO:0006614">
    <property type="term" value="P:SRP-dependent cotranslational protein targeting to membrane"/>
    <property type="evidence" value="ECO:0007669"/>
    <property type="project" value="UniProtKB-UniRule"/>
</dbReference>
<keyword evidence="17" id="KW-1185">Reference proteome</keyword>
<dbReference type="EMBL" id="FRAF01000012">
    <property type="protein sequence ID" value="SHK33804.1"/>
    <property type="molecule type" value="Genomic_DNA"/>
</dbReference>
<dbReference type="InterPro" id="IPR020006">
    <property type="entry name" value="FlhF"/>
</dbReference>
<dbReference type="SMART" id="SM00382">
    <property type="entry name" value="AAA"/>
    <property type="match status" value="1"/>
</dbReference>
<comment type="function">
    <text evidence="12">Necessary for flagellar biosynthesis. May be involved in translocation of the flagellum.</text>
</comment>
<evidence type="ECO:0000256" key="4">
    <source>
        <dbReference type="ARBA" id="ARBA00022448"/>
    </source>
</evidence>
<keyword evidence="16" id="KW-0966">Cell projection</keyword>
<evidence type="ECO:0000256" key="8">
    <source>
        <dbReference type="ARBA" id="ARBA00022927"/>
    </source>
</evidence>
<dbReference type="CDD" id="cd17873">
    <property type="entry name" value="FlhF"/>
    <property type="match status" value="1"/>
</dbReference>
<comment type="similarity">
    <text evidence="2">Belongs to the GTP-binding SRP family.</text>
</comment>
<evidence type="ECO:0000256" key="9">
    <source>
        <dbReference type="ARBA" id="ARBA00023134"/>
    </source>
</evidence>
<dbReference type="GO" id="GO:0005525">
    <property type="term" value="F:GTP binding"/>
    <property type="evidence" value="ECO:0007669"/>
    <property type="project" value="UniProtKB-UniRule"/>
</dbReference>
<proteinExistence type="inferred from homology"/>
<dbReference type="InterPro" id="IPR027417">
    <property type="entry name" value="P-loop_NTPase"/>
</dbReference>
<keyword evidence="7" id="KW-1005">Bacterial flagellum biogenesis</keyword>
<evidence type="ECO:0000256" key="5">
    <source>
        <dbReference type="ARBA" id="ARBA00022475"/>
    </source>
</evidence>
<evidence type="ECO:0000256" key="10">
    <source>
        <dbReference type="ARBA" id="ARBA00023136"/>
    </source>
</evidence>
<dbReference type="SMART" id="SM00962">
    <property type="entry name" value="SRP54"/>
    <property type="match status" value="1"/>
</dbReference>
<dbReference type="PANTHER" id="PTHR43134">
    <property type="entry name" value="SIGNAL RECOGNITION PARTICLE RECEPTOR SUBUNIT ALPHA"/>
    <property type="match status" value="1"/>
</dbReference>
<dbReference type="InterPro" id="IPR047040">
    <property type="entry name" value="FlhF__GTPase_dom"/>
</dbReference>